<dbReference type="Proteomes" id="UP001150569">
    <property type="component" value="Unassembled WGS sequence"/>
</dbReference>
<dbReference type="InterPro" id="IPR013083">
    <property type="entry name" value="Znf_RING/FYVE/PHD"/>
</dbReference>
<evidence type="ECO:0000256" key="3">
    <source>
        <dbReference type="SAM" id="Phobius"/>
    </source>
</evidence>
<keyword evidence="3" id="KW-1133">Transmembrane helix</keyword>
<dbReference type="SMART" id="SM00184">
    <property type="entry name" value="RING"/>
    <property type="match status" value="1"/>
</dbReference>
<dbReference type="Pfam" id="PF13639">
    <property type="entry name" value="zf-RING_2"/>
    <property type="match status" value="1"/>
</dbReference>
<keyword evidence="3" id="KW-0472">Membrane</keyword>
<dbReference type="GO" id="GO:0008270">
    <property type="term" value="F:zinc ion binding"/>
    <property type="evidence" value="ECO:0007669"/>
    <property type="project" value="UniProtKB-KW"/>
</dbReference>
<protein>
    <recommendedName>
        <fullName evidence="4">RING-type domain-containing protein</fullName>
    </recommendedName>
</protein>
<gene>
    <name evidence="5" type="ORF">IWQ60_006951</name>
</gene>
<evidence type="ECO:0000256" key="2">
    <source>
        <dbReference type="SAM" id="MobiDB-lite"/>
    </source>
</evidence>
<dbReference type="GO" id="GO:0006511">
    <property type="term" value="P:ubiquitin-dependent protein catabolic process"/>
    <property type="evidence" value="ECO:0007669"/>
    <property type="project" value="TreeGrafter"/>
</dbReference>
<feature type="region of interest" description="Disordered" evidence="2">
    <location>
        <begin position="15"/>
        <end position="37"/>
    </location>
</feature>
<evidence type="ECO:0000259" key="4">
    <source>
        <dbReference type="PROSITE" id="PS50089"/>
    </source>
</evidence>
<keyword evidence="6" id="KW-1185">Reference proteome</keyword>
<evidence type="ECO:0000313" key="5">
    <source>
        <dbReference type="EMBL" id="KAJ1920668.1"/>
    </source>
</evidence>
<accession>A0A9W8DW34</accession>
<dbReference type="Gene3D" id="3.30.40.10">
    <property type="entry name" value="Zinc/RING finger domain, C3HC4 (zinc finger)"/>
    <property type="match status" value="1"/>
</dbReference>
<evidence type="ECO:0000256" key="1">
    <source>
        <dbReference type="PROSITE-ProRule" id="PRU00175"/>
    </source>
</evidence>
<dbReference type="GO" id="GO:0061630">
    <property type="term" value="F:ubiquitin protein ligase activity"/>
    <property type="evidence" value="ECO:0007669"/>
    <property type="project" value="TreeGrafter"/>
</dbReference>
<comment type="caution">
    <text evidence="5">The sequence shown here is derived from an EMBL/GenBank/DDBJ whole genome shotgun (WGS) entry which is preliminary data.</text>
</comment>
<reference evidence="5" key="1">
    <citation type="submission" date="2022-07" db="EMBL/GenBank/DDBJ databases">
        <title>Phylogenomic reconstructions and comparative analyses of Kickxellomycotina fungi.</title>
        <authorList>
            <person name="Reynolds N.K."/>
            <person name="Stajich J.E."/>
            <person name="Barry K."/>
            <person name="Grigoriev I.V."/>
            <person name="Crous P."/>
            <person name="Smith M.E."/>
        </authorList>
    </citation>
    <scope>NUCLEOTIDE SEQUENCE</scope>
    <source>
        <strain evidence="5">RSA 861</strain>
    </source>
</reference>
<keyword evidence="1" id="KW-0863">Zinc-finger</keyword>
<dbReference type="InterPro" id="IPR051826">
    <property type="entry name" value="E3_ubiquitin-ligase_domain"/>
</dbReference>
<sequence length="302" mass="33179">MSSATGVPRLEWLVRRSDKPPSSPTRPFNVRSASRADPTLPADNNFIFETAQTEGDSQTPTIIIGVCCGALGLIIIALLFRCYRGVRRRWRREAARLGRRQQGIDTLASAADREEYGPLNRSLLQHLDMPGNKDGGADNVVGQPKVWSGLHSRVDSLDGTSTPANNLPSTGEPHLAIPMKKLAGTGSLLEIAELRSIGFASQVGTSKGRVSTTTSRDQDGCVICLDPFKSKSQTRRLPCKHIFHLDCIDEWLVRKMSVCPLCKFDCAAYCLNKAGPAYRQKMRQIRSHRTVVPEPDNTLGLV</sequence>
<dbReference type="SUPFAM" id="SSF57850">
    <property type="entry name" value="RING/U-box"/>
    <property type="match status" value="1"/>
</dbReference>
<dbReference type="EMBL" id="JANBPT010000438">
    <property type="protein sequence ID" value="KAJ1920668.1"/>
    <property type="molecule type" value="Genomic_DNA"/>
</dbReference>
<feature type="domain" description="RING-type" evidence="4">
    <location>
        <begin position="221"/>
        <end position="263"/>
    </location>
</feature>
<dbReference type="PANTHER" id="PTHR22765">
    <property type="entry name" value="RING FINGER AND PROTEASE ASSOCIATED DOMAIN-CONTAINING"/>
    <property type="match status" value="1"/>
</dbReference>
<organism evidence="5 6">
    <name type="scientific">Tieghemiomyces parasiticus</name>
    <dbReference type="NCBI Taxonomy" id="78921"/>
    <lineage>
        <taxon>Eukaryota</taxon>
        <taxon>Fungi</taxon>
        <taxon>Fungi incertae sedis</taxon>
        <taxon>Zoopagomycota</taxon>
        <taxon>Kickxellomycotina</taxon>
        <taxon>Dimargaritomycetes</taxon>
        <taxon>Dimargaritales</taxon>
        <taxon>Dimargaritaceae</taxon>
        <taxon>Tieghemiomyces</taxon>
    </lineage>
</organism>
<keyword evidence="1" id="KW-0862">Zinc</keyword>
<name>A0A9W8DW34_9FUNG</name>
<dbReference type="InterPro" id="IPR001841">
    <property type="entry name" value="Znf_RING"/>
</dbReference>
<proteinExistence type="predicted"/>
<keyword evidence="1" id="KW-0479">Metal-binding</keyword>
<dbReference type="OrthoDB" id="8062037at2759"/>
<evidence type="ECO:0000313" key="6">
    <source>
        <dbReference type="Proteomes" id="UP001150569"/>
    </source>
</evidence>
<dbReference type="PANTHER" id="PTHR22765:SF434">
    <property type="entry name" value="GB|AAD18119.1-RELATED"/>
    <property type="match status" value="1"/>
</dbReference>
<feature type="transmembrane region" description="Helical" evidence="3">
    <location>
        <begin position="62"/>
        <end position="83"/>
    </location>
</feature>
<keyword evidence="3" id="KW-0812">Transmembrane</keyword>
<dbReference type="PROSITE" id="PS50089">
    <property type="entry name" value="ZF_RING_2"/>
    <property type="match status" value="1"/>
</dbReference>
<dbReference type="AlphaFoldDB" id="A0A9W8DW34"/>